<comment type="catalytic activity">
    <reaction evidence="8">
        <text>(6S)-5,6,7,8-tetrahydrofolyl-(gamma-L-Glu)(n) + (n-1) H2O = (6S)-5,6,7,8-tetrahydrofolate + (n-1) L-glutamate</text>
        <dbReference type="Rhea" id="RHEA:56784"/>
        <dbReference type="Rhea" id="RHEA-COMP:14738"/>
        <dbReference type="ChEBI" id="CHEBI:15377"/>
        <dbReference type="ChEBI" id="CHEBI:29985"/>
        <dbReference type="ChEBI" id="CHEBI:57453"/>
        <dbReference type="ChEBI" id="CHEBI:141005"/>
        <dbReference type="EC" id="3.4.19.9"/>
    </reaction>
</comment>
<dbReference type="GO" id="GO:0046900">
    <property type="term" value="P:tetrahydrofolylpolyglutamate metabolic process"/>
    <property type="evidence" value="ECO:0007669"/>
    <property type="project" value="TreeGrafter"/>
</dbReference>
<evidence type="ECO:0000313" key="11">
    <source>
        <dbReference type="RefSeq" id="XP_018496633.1"/>
    </source>
</evidence>
<dbReference type="Proteomes" id="UP000694867">
    <property type="component" value="Unplaced"/>
</dbReference>
<evidence type="ECO:0000256" key="9">
    <source>
        <dbReference type="SAM" id="SignalP"/>
    </source>
</evidence>
<dbReference type="InterPro" id="IPR029062">
    <property type="entry name" value="Class_I_gatase-like"/>
</dbReference>
<dbReference type="GeneID" id="100907008"/>
<feature type="active site" description="Proton donor" evidence="7">
    <location>
        <position position="237"/>
    </location>
</feature>
<dbReference type="PANTHER" id="PTHR11315:SF0">
    <property type="entry name" value="FOLATE GAMMA-GLUTAMYL HYDROLASE"/>
    <property type="match status" value="1"/>
</dbReference>
<keyword evidence="5 9" id="KW-0732">Signal</keyword>
<feature type="chain" id="PRO_5042519766" description="folate gamma-glutamyl hydrolase" evidence="9">
    <location>
        <begin position="23"/>
        <end position="312"/>
    </location>
</feature>
<dbReference type="GO" id="GO:0034722">
    <property type="term" value="F:gamma-glutamyl-peptidase activity"/>
    <property type="evidence" value="ECO:0007669"/>
    <property type="project" value="UniProtKB-UniRule"/>
</dbReference>
<gene>
    <name evidence="11" type="primary">LOC100907008</name>
</gene>
<name>A0AAJ7L5Q8_9ACAR</name>
<dbReference type="GO" id="GO:0005773">
    <property type="term" value="C:vacuole"/>
    <property type="evidence" value="ECO:0007669"/>
    <property type="project" value="TreeGrafter"/>
</dbReference>
<dbReference type="PROSITE" id="PS51275">
    <property type="entry name" value="PEPTIDASE_C26_GGH"/>
    <property type="match status" value="1"/>
</dbReference>
<protein>
    <recommendedName>
        <fullName evidence="3 8">folate gamma-glutamyl hydrolase</fullName>
        <ecNumber evidence="3 8">3.4.19.9</ecNumber>
    </recommendedName>
</protein>
<keyword evidence="6 8" id="KW-0378">Hydrolase</keyword>
<accession>A0AAJ7L5Q8</accession>
<evidence type="ECO:0000256" key="1">
    <source>
        <dbReference type="ARBA" id="ARBA00004239"/>
    </source>
</evidence>
<proteinExistence type="inferred from homology"/>
<evidence type="ECO:0000256" key="4">
    <source>
        <dbReference type="ARBA" id="ARBA00022525"/>
    </source>
</evidence>
<dbReference type="Pfam" id="PF07722">
    <property type="entry name" value="Peptidase_C26"/>
    <property type="match status" value="1"/>
</dbReference>
<evidence type="ECO:0000256" key="6">
    <source>
        <dbReference type="ARBA" id="ARBA00022801"/>
    </source>
</evidence>
<dbReference type="Gene3D" id="3.40.50.880">
    <property type="match status" value="1"/>
</dbReference>
<feature type="active site" description="Nucleophile" evidence="7 8">
    <location>
        <position position="128"/>
    </location>
</feature>
<evidence type="ECO:0000256" key="5">
    <source>
        <dbReference type="ARBA" id="ARBA00022729"/>
    </source>
</evidence>
<evidence type="ECO:0000256" key="8">
    <source>
        <dbReference type="PROSITE-ProRule" id="PRU00607"/>
    </source>
</evidence>
<dbReference type="EC" id="3.4.19.9" evidence="3 8"/>
<evidence type="ECO:0000256" key="2">
    <source>
        <dbReference type="ARBA" id="ARBA00011083"/>
    </source>
</evidence>
<dbReference type="RefSeq" id="XP_018496633.1">
    <property type="nucleotide sequence ID" value="XM_018641117.2"/>
</dbReference>
<evidence type="ECO:0000313" key="10">
    <source>
        <dbReference type="Proteomes" id="UP000694867"/>
    </source>
</evidence>
<dbReference type="PROSITE" id="PS51273">
    <property type="entry name" value="GATASE_TYPE_1"/>
    <property type="match status" value="1"/>
</dbReference>
<dbReference type="AlphaFoldDB" id="A0AAJ7L5Q8"/>
<dbReference type="GO" id="GO:0005576">
    <property type="term" value="C:extracellular region"/>
    <property type="evidence" value="ECO:0007669"/>
    <property type="project" value="UniProtKB-SubCell"/>
</dbReference>
<dbReference type="InterPro" id="IPR015527">
    <property type="entry name" value="Pept_C26_g-glut_hydrolase"/>
</dbReference>
<dbReference type="InterPro" id="IPR011697">
    <property type="entry name" value="Peptidase_C26"/>
</dbReference>
<sequence>MFSGRCFRILAVVFSFVVTVRPASVANNRPVVGIVAEDYYGRIPGKSTYIAASYVKWAEAAGARVLPIFINQTEEYYDRVLGLVNGVIFPGGAVHIDKDTGYGNSGRLIYKKIHQRNLDGYLPLWGTCLGMELVIYAHLNRNDPRTRCAMQDKALSLQLGETHGRLLGSAPENIIQKLTTEPVNIHYHSWCLTSKNFRAFNLDSDFSALAFNNDSEGRKFVSVLEHKYMPIYLTQFHPEKPQFEWVDNLKHHNIPHSSSAIAVGQFFANFFIDECRKNKAQFPAENNGELIYAYPVSNTGAISIYEQSYLFD</sequence>
<reference evidence="11" key="1">
    <citation type="submission" date="2025-08" db="UniProtKB">
        <authorList>
            <consortium name="RefSeq"/>
        </authorList>
    </citation>
    <scope>IDENTIFICATION</scope>
</reference>
<dbReference type="SUPFAM" id="SSF52317">
    <property type="entry name" value="Class I glutamine amidotransferase-like"/>
    <property type="match status" value="1"/>
</dbReference>
<dbReference type="KEGG" id="goe:100907008"/>
<keyword evidence="10" id="KW-1185">Reference proteome</keyword>
<comment type="subcellular location">
    <subcellularLocation>
        <location evidence="1">Secreted</location>
        <location evidence="1">Extracellular space</location>
    </subcellularLocation>
</comment>
<dbReference type="PANTHER" id="PTHR11315">
    <property type="entry name" value="PROTEASE FAMILY C26 GAMMA-GLUTAMYL HYDROLASE"/>
    <property type="match status" value="1"/>
</dbReference>
<comment type="similarity">
    <text evidence="2">Belongs to the peptidase C26 family.</text>
</comment>
<feature type="signal peptide" evidence="9">
    <location>
        <begin position="1"/>
        <end position="22"/>
    </location>
</feature>
<keyword evidence="4" id="KW-0964">Secreted</keyword>
<organism evidence="10 11">
    <name type="scientific">Galendromus occidentalis</name>
    <name type="common">western predatory mite</name>
    <dbReference type="NCBI Taxonomy" id="34638"/>
    <lineage>
        <taxon>Eukaryota</taxon>
        <taxon>Metazoa</taxon>
        <taxon>Ecdysozoa</taxon>
        <taxon>Arthropoda</taxon>
        <taxon>Chelicerata</taxon>
        <taxon>Arachnida</taxon>
        <taxon>Acari</taxon>
        <taxon>Parasitiformes</taxon>
        <taxon>Mesostigmata</taxon>
        <taxon>Gamasina</taxon>
        <taxon>Phytoseioidea</taxon>
        <taxon>Phytoseiidae</taxon>
        <taxon>Typhlodrominae</taxon>
        <taxon>Galendromus</taxon>
    </lineage>
</organism>
<evidence type="ECO:0000256" key="3">
    <source>
        <dbReference type="ARBA" id="ARBA00012886"/>
    </source>
</evidence>
<feature type="active site" evidence="8">
    <location>
        <position position="237"/>
    </location>
</feature>
<evidence type="ECO:0000256" key="7">
    <source>
        <dbReference type="PIRSR" id="PIRSR615527-1"/>
    </source>
</evidence>